<protein>
    <recommendedName>
        <fullName evidence="1">Integrase catalytic domain-containing protein</fullName>
    </recommendedName>
</protein>
<dbReference type="CDD" id="cd00303">
    <property type="entry name" value="retropepsin_like"/>
    <property type="match status" value="1"/>
</dbReference>
<dbReference type="Gene3D" id="3.30.420.10">
    <property type="entry name" value="Ribonuclease H-like superfamily/Ribonuclease H"/>
    <property type="match status" value="1"/>
</dbReference>
<evidence type="ECO:0000313" key="2">
    <source>
        <dbReference type="EMBL" id="KAJ8707737.1"/>
    </source>
</evidence>
<sequence length="1745" mass="197354">MADNVKTLIKKRGSIKSKLTIYSNYLNLVKSSSTVSQLQRLDLEERFNKFESLHTEFDALQTQIEVLSDDDESALAEREDFDRQFFNLVALTRSLIGVSAGGAASEAGFRDADSGAHVTFRNSFVRLPKIDLPHFDGNYQCWLEYRDTFGSLIHDNTSISDINKFHYLRASLQGNVALIIKNIDFKADHYNLAWDLLCERYNNNRLLVNNHFQALFDAEPIPSESSVSIRNLVNTINKNVRALTTLKKPTQYWDDIIIYFMVKKLDLTTRRVWEEHRNSNFNEDPTLTQFCSFLSRKADWLESVESNNGTSDRNTIVALNKCHNSNKNESKSNQQYKISENLNNKINSKCPLCSQAHTLFKCESFRNLSIENRLQKAIEFKVCINCLRLGHNSNKCRFSHCKYCKTKHNTLLHTECNEPKLASNPLPSVLPSASPSSNVTLSANSMQLATSAHVLLSTAMVNVTSVTGKKYTARLLLDNGSTANFVTQSLSEKLGLLRHGTSTKVTGINNNISISTQSCHLTIESLCCAFTVDIECHVLPEITKVLPSSFINIRHVPIPLGLQLADPNFNVPSVVDILVGAEVFWNVLGSKTIDLGKNLPKLCETKLGWLVSGSISHQSCFSANQFCHHSKVTPDLTHFWELDNVASKHSLSLEERMCEQSFAQNTVRNDDGRYVVTVPLKGDPSTLGHSFSNARNRFLSLERRFKRDPSFHFKYNEFMREYERLGHMTLDSDCTSSPENSMNKYYIPHHGVIRSSSTTTQLRVVFDASAPTSSGVSLNDIQMVGPVVQDDLFSILTRFRQHRYVVSGDVEKMYRAIEINPVQRPLQKIIFRFEPSEPLRTYTLNTVTYGTASAPYLATKCLVSLADNIEDSRAQCAIRRDFYVDDFLSGGDTIADTVELSKNVHSILSSAKFNLRKWRSNNPLILKQITHNNELENTLHFSEQGTNSAQSKTLGLNWVCDADSLTFNINIPSTTKVTKRHVLSVISTIFDPLGLVGPCVVEAKMIMQRLWLDKYDWDDEVSLEIKNLWSTFEGTVTALNKLNIPRWVLLENSVTHEVHVFTDASEKAYGACVYIRSCDSSGFVGVHLLVSRNRVAPIKPTTIPRLELCGALLGARLCTKVQESLTMPIHKCRFWCDSTIVLGWLSTPSNQLRPFVRHRVNEIQESTCGHTWSYVPSKDNPADLVSRGMRADVLINEPLWWSGPSFLQHSENEWPNMPNPGKDSLPEVVTHLISGDSNNHSFITSSNHSDHIVHSSIIHDLLVKYSNLSKIQNILTYVQRFIYNVKNTNKLLGNFTVTELENSSNLIIHHSQLEMFPEEYNLLKSGQKLPRKSRLLPLTPFIDNHNLIRVGGRLDNSPYDFNVKHPIVLCSKHVLTKLIFNMQHLKLAHAGPQLLLSHIRQTYWPLGGRNLSRFVVNKCLKCFRHKAQNVQPIMGQLPSSRTNLEFPFLNCYVDYAGPVLVANRKGRGCKLTKSYMCIFVCSAVKAVHLELVSDLTTEAYMAALNRFVARRGKPRSITSDNGTNFVGASNEMCRFLQSSNVATEMAQEGIEFIFTPAYSPHFNSLAEAAVKSCKHHLKRLLHLTHFTFEEMATCLTHIEAVLNSRPLTPLSSDPNDFSALTPFHFLIGRPFSSVPHPQLAETNITRLDRWKRIQLIRQHFWGRFHNEYTSLLQAKSKWFDSRGELKPGSLVLIKDKSTPPLLWSLGRVTKTYPGVDGVTRVAELKTKRGTIRRAFNCICPLPVED</sequence>
<dbReference type="GO" id="GO:0071897">
    <property type="term" value="P:DNA biosynthetic process"/>
    <property type="evidence" value="ECO:0007669"/>
    <property type="project" value="UniProtKB-ARBA"/>
</dbReference>
<dbReference type="PANTHER" id="PTHR47331">
    <property type="entry name" value="PHD-TYPE DOMAIN-CONTAINING PROTEIN"/>
    <property type="match status" value="1"/>
</dbReference>
<evidence type="ECO:0000313" key="3">
    <source>
        <dbReference type="Proteomes" id="UP001231518"/>
    </source>
</evidence>
<proteinExistence type="predicted"/>
<dbReference type="Pfam" id="PF05380">
    <property type="entry name" value="Peptidase_A17"/>
    <property type="match status" value="1"/>
</dbReference>
<dbReference type="Pfam" id="PF03564">
    <property type="entry name" value="DUF1759"/>
    <property type="match status" value="1"/>
</dbReference>
<dbReference type="PROSITE" id="PS50994">
    <property type="entry name" value="INTEGRASE"/>
    <property type="match status" value="1"/>
</dbReference>
<dbReference type="GO" id="GO:0015074">
    <property type="term" value="P:DNA integration"/>
    <property type="evidence" value="ECO:0007669"/>
    <property type="project" value="InterPro"/>
</dbReference>
<dbReference type="InterPro" id="IPR043502">
    <property type="entry name" value="DNA/RNA_pol_sf"/>
</dbReference>
<dbReference type="SUPFAM" id="SSF56672">
    <property type="entry name" value="DNA/RNA polymerases"/>
    <property type="match status" value="1"/>
</dbReference>
<organism evidence="2 3">
    <name type="scientific">Mythimna separata</name>
    <name type="common">Oriental armyworm</name>
    <name type="synonym">Pseudaletia separata</name>
    <dbReference type="NCBI Taxonomy" id="271217"/>
    <lineage>
        <taxon>Eukaryota</taxon>
        <taxon>Metazoa</taxon>
        <taxon>Ecdysozoa</taxon>
        <taxon>Arthropoda</taxon>
        <taxon>Hexapoda</taxon>
        <taxon>Insecta</taxon>
        <taxon>Pterygota</taxon>
        <taxon>Neoptera</taxon>
        <taxon>Endopterygota</taxon>
        <taxon>Lepidoptera</taxon>
        <taxon>Glossata</taxon>
        <taxon>Ditrysia</taxon>
        <taxon>Noctuoidea</taxon>
        <taxon>Noctuidae</taxon>
        <taxon>Noctuinae</taxon>
        <taxon>Hadenini</taxon>
        <taxon>Mythimna</taxon>
    </lineage>
</organism>
<dbReference type="InterPro" id="IPR005312">
    <property type="entry name" value="DUF1759"/>
</dbReference>
<comment type="caution">
    <text evidence="2">The sequence shown here is derived from an EMBL/GenBank/DDBJ whole genome shotgun (WGS) entry which is preliminary data.</text>
</comment>
<dbReference type="InterPro" id="IPR040676">
    <property type="entry name" value="DUF5641"/>
</dbReference>
<dbReference type="InterPro" id="IPR036397">
    <property type="entry name" value="RNaseH_sf"/>
</dbReference>
<dbReference type="InterPro" id="IPR008042">
    <property type="entry name" value="Retrotrans_Pao"/>
</dbReference>
<name>A0AAD7Y9B0_MYTSE</name>
<dbReference type="Proteomes" id="UP001231518">
    <property type="component" value="Chromosome 28"/>
</dbReference>
<dbReference type="InterPro" id="IPR041588">
    <property type="entry name" value="Integrase_H2C2"/>
</dbReference>
<dbReference type="SUPFAM" id="SSF53098">
    <property type="entry name" value="Ribonuclease H-like"/>
    <property type="match status" value="1"/>
</dbReference>
<dbReference type="PANTHER" id="PTHR47331:SF4">
    <property type="entry name" value="PEPTIDASE S1 DOMAIN-CONTAINING PROTEIN"/>
    <property type="match status" value="1"/>
</dbReference>
<dbReference type="InterPro" id="IPR001584">
    <property type="entry name" value="Integrase_cat-core"/>
</dbReference>
<dbReference type="EMBL" id="JARGEI010000027">
    <property type="protein sequence ID" value="KAJ8707737.1"/>
    <property type="molecule type" value="Genomic_DNA"/>
</dbReference>
<dbReference type="InterPro" id="IPR012337">
    <property type="entry name" value="RNaseH-like_sf"/>
</dbReference>
<dbReference type="GO" id="GO:0042575">
    <property type="term" value="C:DNA polymerase complex"/>
    <property type="evidence" value="ECO:0007669"/>
    <property type="project" value="UniProtKB-ARBA"/>
</dbReference>
<dbReference type="Pfam" id="PF17921">
    <property type="entry name" value="Integrase_H2C2"/>
    <property type="match status" value="1"/>
</dbReference>
<gene>
    <name evidence="2" type="ORF">PYW07_011414</name>
</gene>
<keyword evidence="3" id="KW-1185">Reference proteome</keyword>
<reference evidence="2" key="1">
    <citation type="submission" date="2023-03" db="EMBL/GenBank/DDBJ databases">
        <title>Chromosome-level genomes of two armyworms, Mythimna separata and Mythimna loreyi, provide insights into the biosynthesis and reception of sex pheromones.</title>
        <authorList>
            <person name="Zhao H."/>
        </authorList>
    </citation>
    <scope>NUCLEOTIDE SEQUENCE</scope>
    <source>
        <strain evidence="2">BeijingLab</strain>
        <tissue evidence="2">Pupa</tissue>
    </source>
</reference>
<dbReference type="Pfam" id="PF18701">
    <property type="entry name" value="DUF5641"/>
    <property type="match status" value="1"/>
</dbReference>
<evidence type="ECO:0000259" key="1">
    <source>
        <dbReference type="PROSITE" id="PS50994"/>
    </source>
</evidence>
<accession>A0AAD7Y9B0</accession>
<dbReference type="CDD" id="cd01644">
    <property type="entry name" value="RT_pepA17"/>
    <property type="match status" value="1"/>
</dbReference>
<feature type="domain" description="Integrase catalytic" evidence="1">
    <location>
        <begin position="1443"/>
        <end position="1630"/>
    </location>
</feature>
<dbReference type="GO" id="GO:0003676">
    <property type="term" value="F:nucleic acid binding"/>
    <property type="evidence" value="ECO:0007669"/>
    <property type="project" value="InterPro"/>
</dbReference>